<evidence type="ECO:0000256" key="5">
    <source>
        <dbReference type="ARBA" id="ARBA00022840"/>
    </source>
</evidence>
<feature type="domain" description="ABC transporter" evidence="7">
    <location>
        <begin position="5"/>
        <end position="230"/>
    </location>
</feature>
<evidence type="ECO:0000256" key="3">
    <source>
        <dbReference type="ARBA" id="ARBA00022448"/>
    </source>
</evidence>
<dbReference type="SUPFAM" id="SSF52540">
    <property type="entry name" value="P-loop containing nucleoside triphosphate hydrolases"/>
    <property type="match status" value="1"/>
</dbReference>
<dbReference type="CDD" id="cd03230">
    <property type="entry name" value="ABC_DR_subfamily_A"/>
    <property type="match status" value="1"/>
</dbReference>
<dbReference type="InterPro" id="IPR003593">
    <property type="entry name" value="AAA+_ATPase"/>
</dbReference>
<evidence type="ECO:0000313" key="8">
    <source>
        <dbReference type="EMBL" id="GIG51778.1"/>
    </source>
</evidence>
<comment type="caution">
    <text evidence="8">The sequence shown here is derived from an EMBL/GenBank/DDBJ whole genome shotgun (WGS) entry which is preliminary data.</text>
</comment>
<keyword evidence="5 8" id="KW-0067">ATP-binding</keyword>
<dbReference type="PANTHER" id="PTHR42711:SF5">
    <property type="entry name" value="ABC TRANSPORTER ATP-BINDING PROTEIN NATA"/>
    <property type="match status" value="1"/>
</dbReference>
<evidence type="ECO:0000313" key="9">
    <source>
        <dbReference type="Proteomes" id="UP000660611"/>
    </source>
</evidence>
<dbReference type="Pfam" id="PF00005">
    <property type="entry name" value="ABC_tran"/>
    <property type="match status" value="1"/>
</dbReference>
<protein>
    <submittedName>
        <fullName evidence="8">Multidrug ABC transporter ATP-binding protein</fullName>
    </submittedName>
</protein>
<dbReference type="InterPro" id="IPR003439">
    <property type="entry name" value="ABC_transporter-like_ATP-bd"/>
</dbReference>
<organism evidence="8 9">
    <name type="scientific">Dactylosporangium siamense</name>
    <dbReference type="NCBI Taxonomy" id="685454"/>
    <lineage>
        <taxon>Bacteria</taxon>
        <taxon>Bacillati</taxon>
        <taxon>Actinomycetota</taxon>
        <taxon>Actinomycetes</taxon>
        <taxon>Micromonosporales</taxon>
        <taxon>Micromonosporaceae</taxon>
        <taxon>Dactylosporangium</taxon>
    </lineage>
</organism>
<keyword evidence="6" id="KW-0046">Antibiotic resistance</keyword>
<evidence type="ECO:0000256" key="2">
    <source>
        <dbReference type="ARBA" id="ARBA00005417"/>
    </source>
</evidence>
<dbReference type="InterPro" id="IPR027417">
    <property type="entry name" value="P-loop_NTPase"/>
</dbReference>
<sequence length="299" mass="31545">MTAAIQVHDLRRRYGTFEAVRGVSFDVERGELFALLGTNGAGKTSTLELVEGLDRPTAGTVRVLGRDPVRDRAQVRARTGVMLQEGGFPPDLTPAEALRMWAGPLPAARPVAEALDLVDLTHRAGVRIRQLSGGERRRLDLAAAAIGRPELLILDEPTTGLDPSSRHDTWRLLRALLGDGVTILLSTHYLQEAQELADRVAILHEGTVVAAGSVAEVVAGFPARIAFDLPPGLTLDGLPDVVGAYSEAGGRVTLHTTTLQAALTTLLGWAAAHDVALDGLDARSATLDEAFLSIAGGAA</sequence>
<dbReference type="EMBL" id="BONQ01000162">
    <property type="protein sequence ID" value="GIG51778.1"/>
    <property type="molecule type" value="Genomic_DNA"/>
</dbReference>
<reference evidence="8" key="1">
    <citation type="submission" date="2021-01" db="EMBL/GenBank/DDBJ databases">
        <title>Whole genome shotgun sequence of Dactylosporangium siamense NBRC 106093.</title>
        <authorList>
            <person name="Komaki H."/>
            <person name="Tamura T."/>
        </authorList>
    </citation>
    <scope>NUCLEOTIDE SEQUENCE</scope>
    <source>
        <strain evidence="8">NBRC 106093</strain>
    </source>
</reference>
<evidence type="ECO:0000256" key="4">
    <source>
        <dbReference type="ARBA" id="ARBA00022741"/>
    </source>
</evidence>
<accession>A0A919UIK5</accession>
<dbReference type="PROSITE" id="PS00211">
    <property type="entry name" value="ABC_TRANSPORTER_1"/>
    <property type="match status" value="1"/>
</dbReference>
<dbReference type="GO" id="GO:0016887">
    <property type="term" value="F:ATP hydrolysis activity"/>
    <property type="evidence" value="ECO:0007669"/>
    <property type="project" value="InterPro"/>
</dbReference>
<comment type="subcellular location">
    <subcellularLocation>
        <location evidence="1">Cell membrane</location>
        <topology evidence="1">Peripheral membrane protein</topology>
    </subcellularLocation>
</comment>
<dbReference type="InterPro" id="IPR017871">
    <property type="entry name" value="ABC_transporter-like_CS"/>
</dbReference>
<dbReference type="Proteomes" id="UP000660611">
    <property type="component" value="Unassembled WGS sequence"/>
</dbReference>
<dbReference type="InterPro" id="IPR050763">
    <property type="entry name" value="ABC_transporter_ATP-binding"/>
</dbReference>
<evidence type="ECO:0000256" key="6">
    <source>
        <dbReference type="ARBA" id="ARBA00023251"/>
    </source>
</evidence>
<dbReference type="SMART" id="SM00382">
    <property type="entry name" value="AAA"/>
    <property type="match status" value="1"/>
</dbReference>
<proteinExistence type="inferred from homology"/>
<evidence type="ECO:0000259" key="7">
    <source>
        <dbReference type="PROSITE" id="PS50893"/>
    </source>
</evidence>
<dbReference type="GO" id="GO:0005524">
    <property type="term" value="F:ATP binding"/>
    <property type="evidence" value="ECO:0007669"/>
    <property type="project" value="UniProtKB-KW"/>
</dbReference>
<dbReference type="PANTHER" id="PTHR42711">
    <property type="entry name" value="ABC TRANSPORTER ATP-BINDING PROTEIN"/>
    <property type="match status" value="1"/>
</dbReference>
<dbReference type="RefSeq" id="WP_203853386.1">
    <property type="nucleotide sequence ID" value="NZ_BAAAVW010000010.1"/>
</dbReference>
<evidence type="ECO:0000256" key="1">
    <source>
        <dbReference type="ARBA" id="ARBA00004202"/>
    </source>
</evidence>
<comment type="similarity">
    <text evidence="2">Belongs to the ABC transporter superfamily.</text>
</comment>
<dbReference type="PROSITE" id="PS50893">
    <property type="entry name" value="ABC_TRANSPORTER_2"/>
    <property type="match status" value="1"/>
</dbReference>
<dbReference type="Gene3D" id="3.40.50.300">
    <property type="entry name" value="P-loop containing nucleotide triphosphate hydrolases"/>
    <property type="match status" value="1"/>
</dbReference>
<keyword evidence="3" id="KW-0813">Transport</keyword>
<gene>
    <name evidence="8" type="ORF">Dsi01nite_098190</name>
</gene>
<dbReference type="GO" id="GO:0005886">
    <property type="term" value="C:plasma membrane"/>
    <property type="evidence" value="ECO:0007669"/>
    <property type="project" value="UniProtKB-SubCell"/>
</dbReference>
<keyword evidence="9" id="KW-1185">Reference proteome</keyword>
<dbReference type="AlphaFoldDB" id="A0A919UIK5"/>
<name>A0A919UIK5_9ACTN</name>
<dbReference type="GO" id="GO:0046677">
    <property type="term" value="P:response to antibiotic"/>
    <property type="evidence" value="ECO:0007669"/>
    <property type="project" value="UniProtKB-KW"/>
</dbReference>
<keyword evidence="4" id="KW-0547">Nucleotide-binding</keyword>